<reference evidence="1 2" key="1">
    <citation type="submission" date="2019-04" db="EMBL/GenBank/DDBJ databases">
        <authorList>
            <consortium name="DOE Joint Genome Institute"/>
            <person name="Mondo S."/>
            <person name="Kjaerbolling I."/>
            <person name="Vesth T."/>
            <person name="Frisvad J.C."/>
            <person name="Nybo J.L."/>
            <person name="Theobald S."/>
            <person name="Kildgaard S."/>
            <person name="Isbrandt T."/>
            <person name="Kuo A."/>
            <person name="Sato A."/>
            <person name="Lyhne E.K."/>
            <person name="Kogle M.E."/>
            <person name="Wiebenga A."/>
            <person name="Kun R.S."/>
            <person name="Lubbers R.J."/>
            <person name="Makela M.R."/>
            <person name="Barry K."/>
            <person name="Chovatia M."/>
            <person name="Clum A."/>
            <person name="Daum C."/>
            <person name="Haridas S."/>
            <person name="He G."/>
            <person name="LaButti K."/>
            <person name="Lipzen A."/>
            <person name="Riley R."/>
            <person name="Salamov A."/>
            <person name="Simmons B.A."/>
            <person name="Magnuson J.K."/>
            <person name="Henrissat B."/>
            <person name="Mortensen U.H."/>
            <person name="Larsen T.O."/>
            <person name="Devries R.P."/>
            <person name="Grigoriev I.V."/>
            <person name="Machida M."/>
            <person name="Baker S.E."/>
            <person name="Andersen M.R."/>
            <person name="Cantor M.N."/>
            <person name="Hua S.X."/>
        </authorList>
    </citation>
    <scope>NUCLEOTIDE SEQUENCE [LARGE SCALE GENOMIC DNA]</scope>
    <source>
        <strain evidence="1 2">CBS 117616</strain>
    </source>
</reference>
<keyword evidence="2" id="KW-1185">Reference proteome</keyword>
<protein>
    <submittedName>
        <fullName evidence="1">Uncharacterized protein</fullName>
    </submittedName>
</protein>
<accession>A0ABQ6X258</accession>
<sequence>MRARQASTSYEDDFDITSQVYALEILTNHGCKSTPGILARKEDLQKKTDLVPGGYIVYVLMQYEYNSARNSSGIQNTRCGRKYVKPSKPPGCKLLFSLSRCKF</sequence>
<dbReference type="Proteomes" id="UP000325395">
    <property type="component" value="Unassembled WGS sequence"/>
</dbReference>
<gene>
    <name evidence="1" type="ORF">BDV36DRAFT_243487</name>
</gene>
<evidence type="ECO:0000313" key="1">
    <source>
        <dbReference type="EMBL" id="KAE8423415.1"/>
    </source>
</evidence>
<proteinExistence type="predicted"/>
<evidence type="ECO:0000313" key="2">
    <source>
        <dbReference type="Proteomes" id="UP000325395"/>
    </source>
</evidence>
<dbReference type="EMBL" id="ML735689">
    <property type="protein sequence ID" value="KAE8423415.1"/>
    <property type="molecule type" value="Genomic_DNA"/>
</dbReference>
<organism evidence="1 2">
    <name type="scientific">Aspergillus pseudocaelatus</name>
    <dbReference type="NCBI Taxonomy" id="1825620"/>
    <lineage>
        <taxon>Eukaryota</taxon>
        <taxon>Fungi</taxon>
        <taxon>Dikarya</taxon>
        <taxon>Ascomycota</taxon>
        <taxon>Pezizomycotina</taxon>
        <taxon>Eurotiomycetes</taxon>
        <taxon>Eurotiomycetidae</taxon>
        <taxon>Eurotiales</taxon>
        <taxon>Aspergillaceae</taxon>
        <taxon>Aspergillus</taxon>
        <taxon>Aspergillus subgen. Circumdati</taxon>
    </lineage>
</organism>
<name>A0ABQ6X258_9EURO</name>